<accession>A0ABM6SKX1</accession>
<proteinExistence type="predicted"/>
<reference evidence="1 2" key="1">
    <citation type="submission" date="2018-02" db="EMBL/GenBank/DDBJ databases">
        <title>Complete genome sequence of Streptomyces dengpaensis, the producer of angucyclines.</title>
        <authorList>
            <person name="Yumei L."/>
        </authorList>
    </citation>
    <scope>NUCLEOTIDE SEQUENCE [LARGE SCALE GENOMIC DNA]</scope>
    <source>
        <strain evidence="1 2">XZHG99</strain>
    </source>
</reference>
<gene>
    <name evidence="1" type="ORF">C4B68_01485</name>
</gene>
<evidence type="ECO:0000313" key="1">
    <source>
        <dbReference type="EMBL" id="AVH54709.1"/>
    </source>
</evidence>
<dbReference type="Proteomes" id="UP000238413">
    <property type="component" value="Chromosome"/>
</dbReference>
<protein>
    <submittedName>
        <fullName evidence="1">Uncharacterized protein</fullName>
    </submittedName>
</protein>
<evidence type="ECO:0000313" key="2">
    <source>
        <dbReference type="Proteomes" id="UP000238413"/>
    </source>
</evidence>
<name>A0ABM6SKX1_9ACTN</name>
<keyword evidence="2" id="KW-1185">Reference proteome</keyword>
<dbReference type="EMBL" id="CP026652">
    <property type="protein sequence ID" value="AVH54709.1"/>
    <property type="molecule type" value="Genomic_DNA"/>
</dbReference>
<organism evidence="1 2">
    <name type="scientific">Streptomyces dengpaensis</name>
    <dbReference type="NCBI Taxonomy" id="2049881"/>
    <lineage>
        <taxon>Bacteria</taxon>
        <taxon>Bacillati</taxon>
        <taxon>Actinomycetota</taxon>
        <taxon>Actinomycetes</taxon>
        <taxon>Kitasatosporales</taxon>
        <taxon>Streptomycetaceae</taxon>
        <taxon>Streptomyces</taxon>
    </lineage>
</organism>
<sequence length="91" mass="9625">MVTVVDKAPSALVLLGPASPPGRTGRTGRLLRASFGLRAEAPRMARMARAEIRVVHAPTGKMVTVTMIVCARDEFWLVAQVSAALLGDRAG</sequence>
<dbReference type="RefSeq" id="WP_099505843.1">
    <property type="nucleotide sequence ID" value="NZ_CP026652.1"/>
</dbReference>